<comment type="subcellular location">
    <subcellularLocation>
        <location evidence="10">Nucleus</location>
    </subcellularLocation>
</comment>
<sequence>MQRENLRENMLLGMGNPLLDISATVDKDFLTKYNMKENNAILADESHKNLNSEMIEKYKAEFIAGGSVQNSLRVAQWLLQKPKVTTFFGCVGTDKYSQILKDKAKADGVNVVYQYNDKVPTGTCAVLITGTNRSLCANLAAANCFTIDHIRDPENRKLLESAQYFYISGFFITVSPQSILEVAKHALANDRPFIMNLSAPFISQFYKEPLMQAMPYVDLLFGNETEAETFANEQNFGTKDLKEIALKICNLPKQNENRSRVCVITTGHNPVILAREGKISEFPVDVLSKDKLVDTNGAGDAFAGGFLSQYIQGQSLDVCVRCGIWAASQIVQRSGCTFSGKANFQP</sequence>
<dbReference type="OrthoDB" id="432447at2759"/>
<evidence type="ECO:0000256" key="6">
    <source>
        <dbReference type="ARBA" id="ARBA00022741"/>
    </source>
</evidence>
<accession>D6WX36</accession>
<dbReference type="eggNOG" id="KOG2854">
    <property type="taxonomic scope" value="Eukaryota"/>
</dbReference>
<evidence type="ECO:0000256" key="3">
    <source>
        <dbReference type="ARBA" id="ARBA00012119"/>
    </source>
</evidence>
<keyword evidence="10" id="KW-0460">Magnesium</keyword>
<evidence type="ECO:0000256" key="10">
    <source>
        <dbReference type="RuleBase" id="RU368116"/>
    </source>
</evidence>
<dbReference type="EMBL" id="KQ971361">
    <property type="protein sequence ID" value="EFA08050.1"/>
    <property type="molecule type" value="Genomic_DNA"/>
</dbReference>
<dbReference type="PANTHER" id="PTHR45769">
    <property type="entry name" value="ADENOSINE KINASE"/>
    <property type="match status" value="1"/>
</dbReference>
<dbReference type="Pfam" id="PF00294">
    <property type="entry name" value="PfkB"/>
    <property type="match status" value="1"/>
</dbReference>
<reference evidence="12 13" key="2">
    <citation type="journal article" date="2010" name="Nucleic Acids Res.">
        <title>BeetleBase in 2010: revisions to provide comprehensive genomic information for Tribolium castaneum.</title>
        <authorList>
            <person name="Kim H.S."/>
            <person name="Murphy T."/>
            <person name="Xia J."/>
            <person name="Caragea D."/>
            <person name="Park Y."/>
            <person name="Beeman R.W."/>
            <person name="Lorenzen M.D."/>
            <person name="Butcher S."/>
            <person name="Manak J.R."/>
            <person name="Brown S.J."/>
        </authorList>
    </citation>
    <scope>GENOME REANNOTATION</scope>
    <source>
        <strain evidence="12 13">Georgia GA2</strain>
    </source>
</reference>
<keyword evidence="4 10" id="KW-0808">Transferase</keyword>
<dbReference type="FunCoup" id="D6WX36">
    <property type="interactions" value="1073"/>
</dbReference>
<keyword evidence="8 10" id="KW-0067">ATP-binding</keyword>
<protein>
    <recommendedName>
        <fullName evidence="3 10">Adenosine kinase</fullName>
        <shortName evidence="10">AK</shortName>
        <ecNumber evidence="3 10">2.7.1.20</ecNumber>
    </recommendedName>
    <alternativeName>
        <fullName evidence="10">Adenosine 5'-phosphotransferase</fullName>
    </alternativeName>
</protein>
<evidence type="ECO:0000259" key="11">
    <source>
        <dbReference type="Pfam" id="PF00294"/>
    </source>
</evidence>
<dbReference type="InParanoid" id="D6WX36"/>
<reference evidence="12 13" key="1">
    <citation type="journal article" date="2008" name="Nature">
        <title>The genome of the model beetle and pest Tribolium castaneum.</title>
        <authorList>
            <consortium name="Tribolium Genome Sequencing Consortium"/>
            <person name="Richards S."/>
            <person name="Gibbs R.A."/>
            <person name="Weinstock G.M."/>
            <person name="Brown S.J."/>
            <person name="Denell R."/>
            <person name="Beeman R.W."/>
            <person name="Gibbs R."/>
            <person name="Beeman R.W."/>
            <person name="Brown S.J."/>
            <person name="Bucher G."/>
            <person name="Friedrich M."/>
            <person name="Grimmelikhuijzen C.J."/>
            <person name="Klingler M."/>
            <person name="Lorenzen M."/>
            <person name="Richards S."/>
            <person name="Roth S."/>
            <person name="Schroder R."/>
            <person name="Tautz D."/>
            <person name="Zdobnov E.M."/>
            <person name="Muzny D."/>
            <person name="Gibbs R.A."/>
            <person name="Weinstock G.M."/>
            <person name="Attaway T."/>
            <person name="Bell S."/>
            <person name="Buhay C.J."/>
            <person name="Chandrabose M.N."/>
            <person name="Chavez D."/>
            <person name="Clerk-Blankenburg K.P."/>
            <person name="Cree A."/>
            <person name="Dao M."/>
            <person name="Davis C."/>
            <person name="Chacko J."/>
            <person name="Dinh H."/>
            <person name="Dugan-Rocha S."/>
            <person name="Fowler G."/>
            <person name="Garner T.T."/>
            <person name="Garnes J."/>
            <person name="Gnirke A."/>
            <person name="Hawes A."/>
            <person name="Hernandez J."/>
            <person name="Hines S."/>
            <person name="Holder M."/>
            <person name="Hume J."/>
            <person name="Jhangiani S.N."/>
            <person name="Joshi V."/>
            <person name="Khan Z.M."/>
            <person name="Jackson L."/>
            <person name="Kovar C."/>
            <person name="Kowis A."/>
            <person name="Lee S."/>
            <person name="Lewis L.R."/>
            <person name="Margolis J."/>
            <person name="Morgan M."/>
            <person name="Nazareth L.V."/>
            <person name="Nguyen N."/>
            <person name="Okwuonu G."/>
            <person name="Parker D."/>
            <person name="Richards S."/>
            <person name="Ruiz S.J."/>
            <person name="Santibanez J."/>
            <person name="Savard J."/>
            <person name="Scherer S.E."/>
            <person name="Schneider B."/>
            <person name="Sodergren E."/>
            <person name="Tautz D."/>
            <person name="Vattahil S."/>
            <person name="Villasana D."/>
            <person name="White C.S."/>
            <person name="Wright R."/>
            <person name="Park Y."/>
            <person name="Beeman R.W."/>
            <person name="Lord J."/>
            <person name="Oppert B."/>
            <person name="Lorenzen M."/>
            <person name="Brown S."/>
            <person name="Wang L."/>
            <person name="Savard J."/>
            <person name="Tautz D."/>
            <person name="Richards S."/>
            <person name="Weinstock G."/>
            <person name="Gibbs R.A."/>
            <person name="Liu Y."/>
            <person name="Worley K."/>
            <person name="Weinstock G."/>
            <person name="Elsik C.G."/>
            <person name="Reese J.T."/>
            <person name="Elhaik E."/>
            <person name="Landan G."/>
            <person name="Graur D."/>
            <person name="Arensburger P."/>
            <person name="Atkinson P."/>
            <person name="Beeman R.W."/>
            <person name="Beidler J."/>
            <person name="Brown S.J."/>
            <person name="Demuth J.P."/>
            <person name="Drury D.W."/>
            <person name="Du Y.Z."/>
            <person name="Fujiwara H."/>
            <person name="Lorenzen M."/>
            <person name="Maselli V."/>
            <person name="Osanai M."/>
            <person name="Park Y."/>
            <person name="Robertson H.M."/>
            <person name="Tu Z."/>
            <person name="Wang J.J."/>
            <person name="Wang S."/>
            <person name="Richards S."/>
            <person name="Song H."/>
            <person name="Zhang L."/>
            <person name="Sodergren E."/>
            <person name="Werner D."/>
            <person name="Stanke M."/>
            <person name="Morgenstern B."/>
            <person name="Solovyev V."/>
            <person name="Kosarev P."/>
            <person name="Brown G."/>
            <person name="Chen H.C."/>
            <person name="Ermolaeva O."/>
            <person name="Hlavina W."/>
            <person name="Kapustin Y."/>
            <person name="Kiryutin B."/>
            <person name="Kitts P."/>
            <person name="Maglott D."/>
            <person name="Pruitt K."/>
            <person name="Sapojnikov V."/>
            <person name="Souvorov A."/>
            <person name="Mackey A.J."/>
            <person name="Waterhouse R.M."/>
            <person name="Wyder S."/>
            <person name="Zdobnov E.M."/>
            <person name="Zdobnov E.M."/>
            <person name="Wyder S."/>
            <person name="Kriventseva E.V."/>
            <person name="Kadowaki T."/>
            <person name="Bork P."/>
            <person name="Aranda M."/>
            <person name="Bao R."/>
            <person name="Beermann A."/>
            <person name="Berns N."/>
            <person name="Bolognesi R."/>
            <person name="Bonneton F."/>
            <person name="Bopp D."/>
            <person name="Brown S.J."/>
            <person name="Bucher G."/>
            <person name="Butts T."/>
            <person name="Chaumot A."/>
            <person name="Denell R.E."/>
            <person name="Ferrier D.E."/>
            <person name="Friedrich M."/>
            <person name="Gordon C.M."/>
            <person name="Jindra M."/>
            <person name="Klingler M."/>
            <person name="Lan Q."/>
            <person name="Lattorff H.M."/>
            <person name="Laudet V."/>
            <person name="von Levetsow C."/>
            <person name="Liu Z."/>
            <person name="Lutz R."/>
            <person name="Lynch J.A."/>
            <person name="da Fonseca R.N."/>
            <person name="Posnien N."/>
            <person name="Reuter R."/>
            <person name="Roth S."/>
            <person name="Savard J."/>
            <person name="Schinko J.B."/>
            <person name="Schmitt C."/>
            <person name="Schoppmeier M."/>
            <person name="Schroder R."/>
            <person name="Shippy T.D."/>
            <person name="Simonnet F."/>
            <person name="Marques-Souza H."/>
            <person name="Tautz D."/>
            <person name="Tomoyasu Y."/>
            <person name="Trauner J."/>
            <person name="Van der Zee M."/>
            <person name="Vervoort M."/>
            <person name="Wittkopp N."/>
            <person name="Wimmer E.A."/>
            <person name="Yang X."/>
            <person name="Jones A.K."/>
            <person name="Sattelle D.B."/>
            <person name="Ebert P.R."/>
            <person name="Nelson D."/>
            <person name="Scott J.G."/>
            <person name="Beeman R.W."/>
            <person name="Muthukrishnan S."/>
            <person name="Kramer K.J."/>
            <person name="Arakane Y."/>
            <person name="Beeman R.W."/>
            <person name="Zhu Q."/>
            <person name="Hogenkamp D."/>
            <person name="Dixit R."/>
            <person name="Oppert B."/>
            <person name="Jiang H."/>
            <person name="Zou Z."/>
            <person name="Marshall J."/>
            <person name="Elpidina E."/>
            <person name="Vinokurov K."/>
            <person name="Oppert C."/>
            <person name="Zou Z."/>
            <person name="Evans J."/>
            <person name="Lu Z."/>
            <person name="Zhao P."/>
            <person name="Sumathipala N."/>
            <person name="Altincicek B."/>
            <person name="Vilcinskas A."/>
            <person name="Williams M."/>
            <person name="Hultmark D."/>
            <person name="Hetru C."/>
            <person name="Jiang H."/>
            <person name="Grimmelikhuijzen C.J."/>
            <person name="Hauser F."/>
            <person name="Cazzamali G."/>
            <person name="Williamson M."/>
            <person name="Park Y."/>
            <person name="Li B."/>
            <person name="Tanaka Y."/>
            <person name="Predel R."/>
            <person name="Neupert S."/>
            <person name="Schachtner J."/>
            <person name="Verleyen P."/>
            <person name="Raible F."/>
            <person name="Bork P."/>
            <person name="Friedrich M."/>
            <person name="Walden K.K."/>
            <person name="Robertson H.M."/>
            <person name="Angeli S."/>
            <person name="Foret S."/>
            <person name="Bucher G."/>
            <person name="Schuetz S."/>
            <person name="Maleszka R."/>
            <person name="Wimmer E.A."/>
            <person name="Beeman R.W."/>
            <person name="Lorenzen M."/>
            <person name="Tomoyasu Y."/>
            <person name="Miller S.C."/>
            <person name="Grossmann D."/>
            <person name="Bucher G."/>
        </authorList>
    </citation>
    <scope>NUCLEOTIDE SEQUENCE [LARGE SCALE GENOMIC DNA]</scope>
    <source>
        <strain evidence="12 13">Georgia GA2</strain>
    </source>
</reference>
<evidence type="ECO:0000256" key="9">
    <source>
        <dbReference type="PIRSR" id="PIRSR601805-1"/>
    </source>
</evidence>
<dbReference type="PROSITE" id="PS00584">
    <property type="entry name" value="PFKB_KINASES_2"/>
    <property type="match status" value="1"/>
</dbReference>
<dbReference type="OMA" id="RTMCTYL"/>
<dbReference type="GO" id="GO:0044209">
    <property type="term" value="P:AMP salvage"/>
    <property type="evidence" value="ECO:0007669"/>
    <property type="project" value="UniProtKB-UniRule"/>
</dbReference>
<evidence type="ECO:0000256" key="4">
    <source>
        <dbReference type="ARBA" id="ARBA00022679"/>
    </source>
</evidence>
<dbReference type="HOGENOM" id="CLU_045832_0_0_1"/>
<keyword evidence="7 10" id="KW-0418">Kinase</keyword>
<evidence type="ECO:0000256" key="2">
    <source>
        <dbReference type="ARBA" id="ARBA00010688"/>
    </source>
</evidence>
<dbReference type="GO" id="GO:0060322">
    <property type="term" value="P:head development"/>
    <property type="evidence" value="ECO:0000315"/>
    <property type="project" value="iBB"/>
</dbReference>
<comment type="subunit">
    <text evidence="10">Monomer.</text>
</comment>
<dbReference type="GO" id="GO:0006166">
    <property type="term" value="P:purine ribonucleoside salvage"/>
    <property type="evidence" value="ECO:0007669"/>
    <property type="project" value="UniProtKB-KW"/>
</dbReference>
<feature type="active site" description="Proton acceptor" evidence="9">
    <location>
        <position position="300"/>
    </location>
</feature>
<dbReference type="Gene3D" id="3.40.1190.20">
    <property type="match status" value="1"/>
</dbReference>
<feature type="domain" description="Carbohydrate kinase PfkB" evidence="11">
    <location>
        <begin position="36"/>
        <end position="339"/>
    </location>
</feature>
<dbReference type="AlphaFoldDB" id="D6WX36"/>
<proteinExistence type="inferred from homology"/>
<dbReference type="GO" id="GO:0005634">
    <property type="term" value="C:nucleus"/>
    <property type="evidence" value="ECO:0000318"/>
    <property type="project" value="GO_Central"/>
</dbReference>
<dbReference type="GO" id="GO:0004001">
    <property type="term" value="F:adenosine kinase activity"/>
    <property type="evidence" value="ECO:0000318"/>
    <property type="project" value="GO_Central"/>
</dbReference>
<evidence type="ECO:0000256" key="7">
    <source>
        <dbReference type="ARBA" id="ARBA00022777"/>
    </source>
</evidence>
<evidence type="ECO:0000313" key="12">
    <source>
        <dbReference type="EMBL" id="EFA08050.1"/>
    </source>
</evidence>
<keyword evidence="10" id="KW-0539">Nucleus</keyword>
<dbReference type="GO" id="GO:0005524">
    <property type="term" value="F:ATP binding"/>
    <property type="evidence" value="ECO:0007669"/>
    <property type="project" value="UniProtKB-UniRule"/>
</dbReference>
<dbReference type="KEGG" id="tca:659475"/>
<dbReference type="InterPro" id="IPR002173">
    <property type="entry name" value="Carboh/pur_kinase_PfkB_CS"/>
</dbReference>
<comment type="cofactor">
    <cofactor evidence="10">
        <name>Mg(2+)</name>
        <dbReference type="ChEBI" id="CHEBI:18420"/>
    </cofactor>
    <text evidence="10">Binds 3 Mg(2+) ions per subunit.</text>
</comment>
<dbReference type="FunFam" id="3.40.1190.20:FF:000006">
    <property type="entry name" value="Adenosine kinase 2"/>
    <property type="match status" value="1"/>
</dbReference>
<evidence type="ECO:0000256" key="5">
    <source>
        <dbReference type="ARBA" id="ARBA00022726"/>
    </source>
</evidence>
<keyword evidence="5 10" id="KW-0660">Purine salvage</keyword>
<evidence type="ECO:0000256" key="8">
    <source>
        <dbReference type="ARBA" id="ARBA00022840"/>
    </source>
</evidence>
<dbReference type="PhylomeDB" id="D6WX36"/>
<comment type="similarity">
    <text evidence="2 10">Belongs to the carbohydrate kinase PfkB family.</text>
</comment>
<keyword evidence="13" id="KW-1185">Reference proteome</keyword>
<evidence type="ECO:0000256" key="1">
    <source>
        <dbReference type="ARBA" id="ARBA00004801"/>
    </source>
</evidence>
<evidence type="ECO:0000313" key="13">
    <source>
        <dbReference type="Proteomes" id="UP000007266"/>
    </source>
</evidence>
<comment type="pathway">
    <text evidence="1 10">Purine metabolism; AMP biosynthesis via salvage pathway; AMP from adenosine: step 1/1.</text>
</comment>
<dbReference type="STRING" id="7070.D6WX36"/>
<dbReference type="CDD" id="cd01168">
    <property type="entry name" value="adenosine_kinase"/>
    <property type="match status" value="1"/>
</dbReference>
<dbReference type="InterPro" id="IPR001805">
    <property type="entry name" value="Adenokinase"/>
</dbReference>
<dbReference type="InterPro" id="IPR011611">
    <property type="entry name" value="PfkB_dom"/>
</dbReference>
<gene>
    <name evidence="12" type="primary">AUGUSTUS-3.0.2_05644</name>
    <name evidence="12" type="ORF">TcasGA2_TC005644</name>
</gene>
<dbReference type="EC" id="2.7.1.20" evidence="3 10"/>
<dbReference type="GO" id="GO:0005829">
    <property type="term" value="C:cytosol"/>
    <property type="evidence" value="ECO:0000318"/>
    <property type="project" value="GO_Central"/>
</dbReference>
<keyword evidence="6 10" id="KW-0547">Nucleotide-binding</keyword>
<dbReference type="InterPro" id="IPR029056">
    <property type="entry name" value="Ribokinase-like"/>
</dbReference>
<dbReference type="Gene3D" id="3.30.1110.10">
    <property type="match status" value="1"/>
</dbReference>
<name>D6WX36_TRICA</name>
<dbReference type="PANTHER" id="PTHR45769:SF3">
    <property type="entry name" value="ADENOSINE KINASE"/>
    <property type="match status" value="1"/>
</dbReference>
<dbReference type="Proteomes" id="UP000007266">
    <property type="component" value="Linkage group 8"/>
</dbReference>
<organism evidence="12 13">
    <name type="scientific">Tribolium castaneum</name>
    <name type="common">Red flour beetle</name>
    <dbReference type="NCBI Taxonomy" id="7070"/>
    <lineage>
        <taxon>Eukaryota</taxon>
        <taxon>Metazoa</taxon>
        <taxon>Ecdysozoa</taxon>
        <taxon>Arthropoda</taxon>
        <taxon>Hexapoda</taxon>
        <taxon>Insecta</taxon>
        <taxon>Pterygota</taxon>
        <taxon>Neoptera</taxon>
        <taxon>Endopterygota</taxon>
        <taxon>Coleoptera</taxon>
        <taxon>Polyphaga</taxon>
        <taxon>Cucujiformia</taxon>
        <taxon>Tenebrionidae</taxon>
        <taxon>Tenebrionidae incertae sedis</taxon>
        <taxon>Tribolium</taxon>
    </lineage>
</organism>
<comment type="function">
    <text evidence="10">ATP dependent phosphorylation of adenosine and other related nucleoside analogs to monophosphate derivatives.</text>
</comment>
<dbReference type="GO" id="GO:0006144">
    <property type="term" value="P:purine nucleobase metabolic process"/>
    <property type="evidence" value="ECO:0000318"/>
    <property type="project" value="GO_Central"/>
</dbReference>
<dbReference type="SUPFAM" id="SSF53613">
    <property type="entry name" value="Ribokinase-like"/>
    <property type="match status" value="1"/>
</dbReference>
<comment type="catalytic activity">
    <reaction evidence="10">
        <text>adenosine + ATP = AMP + ADP + H(+)</text>
        <dbReference type="Rhea" id="RHEA:20824"/>
        <dbReference type="ChEBI" id="CHEBI:15378"/>
        <dbReference type="ChEBI" id="CHEBI:16335"/>
        <dbReference type="ChEBI" id="CHEBI:30616"/>
        <dbReference type="ChEBI" id="CHEBI:456215"/>
        <dbReference type="ChEBI" id="CHEBI:456216"/>
        <dbReference type="EC" id="2.7.1.20"/>
    </reaction>
</comment>
<dbReference type="PRINTS" id="PR00989">
    <property type="entry name" value="ADENOKINASE"/>
</dbReference>
<dbReference type="UniPathway" id="UPA00588">
    <property type="reaction ID" value="UER00659"/>
</dbReference>